<comment type="subcellular location">
    <subcellularLocation>
        <location evidence="1 6">Cell membrane</location>
        <topology evidence="1 6">Multi-pass membrane protein</topology>
    </subcellularLocation>
</comment>
<feature type="transmembrane region" description="Helical" evidence="6">
    <location>
        <begin position="570"/>
        <end position="591"/>
    </location>
</feature>
<feature type="transmembrane region" description="Helical" evidence="6">
    <location>
        <begin position="60"/>
        <end position="80"/>
    </location>
</feature>
<evidence type="ECO:0000256" key="3">
    <source>
        <dbReference type="ARBA" id="ARBA00022692"/>
    </source>
</evidence>
<protein>
    <submittedName>
        <fullName evidence="8">ABC transporter permease</fullName>
    </submittedName>
</protein>
<evidence type="ECO:0000313" key="9">
    <source>
        <dbReference type="Proteomes" id="UP001208017"/>
    </source>
</evidence>
<dbReference type="Pfam" id="PF02687">
    <property type="entry name" value="FtsX"/>
    <property type="match status" value="1"/>
</dbReference>
<keyword evidence="3 6" id="KW-0812">Transmembrane</keyword>
<evidence type="ECO:0000256" key="5">
    <source>
        <dbReference type="ARBA" id="ARBA00023136"/>
    </source>
</evidence>
<feature type="transmembrane region" description="Helical" evidence="6">
    <location>
        <begin position="514"/>
        <end position="536"/>
    </location>
</feature>
<feature type="domain" description="ABC3 transporter permease C-terminal" evidence="7">
    <location>
        <begin position="63"/>
        <end position="177"/>
    </location>
</feature>
<keyword evidence="6" id="KW-0813">Transport</keyword>
<feature type="transmembrane region" description="Helical" evidence="6">
    <location>
        <begin position="224"/>
        <end position="246"/>
    </location>
</feature>
<feature type="transmembrane region" description="Helical" evidence="6">
    <location>
        <begin position="151"/>
        <end position="174"/>
    </location>
</feature>
<feature type="transmembrane region" description="Helical" evidence="6">
    <location>
        <begin position="195"/>
        <end position="212"/>
    </location>
</feature>
<dbReference type="InterPro" id="IPR003838">
    <property type="entry name" value="ABC3_permease_C"/>
</dbReference>
<feature type="transmembrane region" description="Helical" evidence="6">
    <location>
        <begin position="109"/>
        <end position="131"/>
    </location>
</feature>
<proteinExistence type="inferred from homology"/>
<keyword evidence="2 6" id="KW-1003">Cell membrane</keyword>
<dbReference type="EMBL" id="JAPMLT010000002">
    <property type="protein sequence ID" value="MCX7569407.1"/>
    <property type="molecule type" value="Genomic_DNA"/>
</dbReference>
<comment type="similarity">
    <text evidence="6">Belongs to the ABC-4 integral membrane protein family.</text>
</comment>
<feature type="transmembrane region" description="Helical" evidence="6">
    <location>
        <begin position="278"/>
        <end position="299"/>
    </location>
</feature>
<dbReference type="InterPro" id="IPR052536">
    <property type="entry name" value="ABC-4_Integral_Memb_Prot"/>
</dbReference>
<evidence type="ECO:0000256" key="2">
    <source>
        <dbReference type="ARBA" id="ARBA00022475"/>
    </source>
</evidence>
<evidence type="ECO:0000256" key="1">
    <source>
        <dbReference type="ARBA" id="ARBA00004651"/>
    </source>
</evidence>
<keyword evidence="4 6" id="KW-1133">Transmembrane helix</keyword>
<dbReference type="RefSeq" id="WP_267150650.1">
    <property type="nucleotide sequence ID" value="NZ_JAPMLT010000002.1"/>
</dbReference>
<keyword evidence="9" id="KW-1185">Reference proteome</keyword>
<dbReference type="PANTHER" id="PTHR46795:SF1">
    <property type="entry name" value="ABC TRANSPORTER PERMEASE PROTEIN"/>
    <property type="match status" value="1"/>
</dbReference>
<dbReference type="Proteomes" id="UP001208017">
    <property type="component" value="Unassembled WGS sequence"/>
</dbReference>
<feature type="transmembrane region" description="Helical" evidence="6">
    <location>
        <begin position="20"/>
        <end position="40"/>
    </location>
</feature>
<name>A0ABT3X0W3_9BACL</name>
<organism evidence="8 9">
    <name type="scientific">Tumebacillus lacus</name>
    <dbReference type="NCBI Taxonomy" id="2995335"/>
    <lineage>
        <taxon>Bacteria</taxon>
        <taxon>Bacillati</taxon>
        <taxon>Bacillota</taxon>
        <taxon>Bacilli</taxon>
        <taxon>Bacillales</taxon>
        <taxon>Alicyclobacillaceae</taxon>
        <taxon>Tumebacillus</taxon>
    </lineage>
</organism>
<dbReference type="PIRSF" id="PIRSF018968">
    <property type="entry name" value="ABC_permease_BceB"/>
    <property type="match status" value="1"/>
</dbReference>
<keyword evidence="5 6" id="KW-0472">Membrane</keyword>
<sequence length="636" mass="70189">MSFLQFASNNVRRNARAYAAYTLSSAFAVMIFFMYAMFYFHPGLEGSDLGEMARLGMKAAEYVIFVVSFLFVLYSISSFLKIRQKEFGILTILGAEARQINGMLLLENLMIGLTAILLGIGSGLVLSKLFLLLGSRIIEIDNMPFYWPWRAAGLTLAAFGSLFLVISLLAVALVRRSKLLDLLQGSNKPKPEPTASWLLSLLGLSTFGGAYYMMKQELDNTSVLIILVLGLVGTYLLYSQLSVFFIRLLRKSRPFLWQGTRLLWVSEMGYKMKDNARMFFLVTMVTAMACSSAGIVLALKKQNELIYTDTRFAMTLAPLGPSASDWTSDMAHVDRTLQEEGVDFQKVSVTGVMSPLKGLTNTHIEILPASDYLAVAKLLGLEPLHALQPGQAAVIPAARDEERTLPDTLTAEVGGPAFTVAQRIADPLQSHPMLIVTDADFQALTTLITAQSPTVYYHVPAWETGVVPTVDSQEARLGRQLVNWNRTALNNGETHSLLMSRGDAYISIKQATNILFFVGLFIAAIFSLSTASFLYFRLYTDLQQDQVSYRALSKIGVSVREMQTASTVQIAALFFLPVLVAALETLISLGAMNFQLSLGDTRLPSLIAIGAFLGMQAIYFLLVRSRYLAKLKQVMV</sequence>
<evidence type="ECO:0000256" key="6">
    <source>
        <dbReference type="PIRNR" id="PIRNR018968"/>
    </source>
</evidence>
<reference evidence="8 9" key="1">
    <citation type="submission" date="2022-11" db="EMBL/GenBank/DDBJ databases">
        <title>Study of microbial diversity in lake waters.</title>
        <authorList>
            <person name="Zhang J."/>
        </authorList>
    </citation>
    <scope>NUCLEOTIDE SEQUENCE [LARGE SCALE GENOMIC DNA]</scope>
    <source>
        <strain evidence="8 9">DT12</strain>
    </source>
</reference>
<evidence type="ECO:0000259" key="7">
    <source>
        <dbReference type="Pfam" id="PF02687"/>
    </source>
</evidence>
<accession>A0ABT3X0W3</accession>
<evidence type="ECO:0000256" key="4">
    <source>
        <dbReference type="ARBA" id="ARBA00022989"/>
    </source>
</evidence>
<feature type="transmembrane region" description="Helical" evidence="6">
    <location>
        <begin position="603"/>
        <end position="623"/>
    </location>
</feature>
<dbReference type="InterPro" id="IPR027022">
    <property type="entry name" value="ABC_permease_BceB-typ"/>
</dbReference>
<gene>
    <name evidence="8" type="ORF">OS242_05490</name>
</gene>
<evidence type="ECO:0000313" key="8">
    <source>
        <dbReference type="EMBL" id="MCX7569407.1"/>
    </source>
</evidence>
<dbReference type="PANTHER" id="PTHR46795">
    <property type="entry name" value="ABC TRANSPORTER PERMEASE-RELATED-RELATED"/>
    <property type="match status" value="1"/>
</dbReference>
<comment type="caution">
    <text evidence="8">The sequence shown here is derived from an EMBL/GenBank/DDBJ whole genome shotgun (WGS) entry which is preliminary data.</text>
</comment>